<organism evidence="1">
    <name type="scientific">Staphylococcus phage Pel53</name>
    <dbReference type="NCBI Taxonomy" id="3234048"/>
    <lineage>
        <taxon>Viruses</taxon>
        <taxon>Duplodnaviria</taxon>
        <taxon>Heunggongvirae</taxon>
        <taxon>Uroviricota</taxon>
        <taxon>Caudoviricetes</taxon>
        <taxon>Chaseviridae</taxon>
        <taxon>Cleopatravirinae</taxon>
    </lineage>
</organism>
<protein>
    <submittedName>
        <fullName evidence="1">Replication inhibitor protein</fullName>
    </submittedName>
</protein>
<evidence type="ECO:0000313" key="1">
    <source>
        <dbReference type="EMBL" id="XDJ02254.1"/>
    </source>
</evidence>
<reference evidence="1" key="1">
    <citation type="submission" date="2024-06" db="EMBL/GenBank/DDBJ databases">
        <title>New lytic and new temperate phages specific for Staphylococcus hyicus.</title>
        <authorList>
            <person name="Petrzik K."/>
            <person name="Sovova L."/>
        </authorList>
    </citation>
    <scope>NUCLEOTIDE SEQUENCE</scope>
</reference>
<gene>
    <name evidence="1" type="ORF">ShPel53_41</name>
</gene>
<dbReference type="EMBL" id="PP952070">
    <property type="protein sequence ID" value="XDJ02254.1"/>
    <property type="molecule type" value="Genomic_DNA"/>
</dbReference>
<proteinExistence type="predicted"/>
<name>A0AB39C6J2_9CAUD</name>
<accession>A0AB39C6J2</accession>
<sequence length="185" mass="21425">MSIIIKAAVSQLKSWRRDETLLVRFYTGTYTGEINSEFEDAWIDGLTWRHYDFDMSDYLHQEYGIEYPETGTYDILESSEADVTEVCFVNGLFSIRRYDKFNELLADTDLDVILAAFRSGDIDIFTVDDLNDMFIARCDSIVEYLKQSEALDIPDRLAPYIDWDAIAKDYGSDYIFSEGVLFLNV</sequence>